<proteinExistence type="predicted"/>
<dbReference type="PROSITE" id="PS51034">
    <property type="entry name" value="ZP_2"/>
    <property type="match status" value="1"/>
</dbReference>
<dbReference type="GO" id="GO:0031012">
    <property type="term" value="C:extracellular matrix"/>
    <property type="evidence" value="ECO:0007669"/>
    <property type="project" value="TreeGrafter"/>
</dbReference>
<dbReference type="AlphaFoldDB" id="A0A3Q3LIK0"/>
<dbReference type="SMART" id="SM00241">
    <property type="entry name" value="ZP"/>
    <property type="match status" value="1"/>
</dbReference>
<name>A0A3Q3LIK0_9TELE</name>
<sequence>MGLMDMGLFLLLFCSAYSYQLETEFRDYLFADDPDAEWLRMETEAGEENMPVLMPRAKFSPLDSGSSKTQTKTLPEYLVVSTSKDQKEVFKPGKGTGHLSDWAKAVLLGRPPSILNIGRVRDPTGLVEVLCHVDRIYVRIKKGVFKTIDAYKYLKLGTCPVNQSTKTHYYLLYLLRTDCGFKREVDQLTISNVLHYKPTTPVLREMPFEIPLKCIFPRTFYSYEVGFYPLLQGGTIFKAMPFGISLALTLQDASGNKLRSDAYVLGQTMYFEAKQSGYTASSGDWRLYINKCFMTRSRDPKSNPKYPVIDNKGCMIDGMMTKQSKFLTGSSKMAQRFSVSAFFFKDASSASSQKLYMHCEAFIGKLTPTQSSKACNYDPATKKWKELYSDDPVCTCCSSTCPSAQPRGKFSLNTTV</sequence>
<dbReference type="Gene3D" id="2.60.40.3210">
    <property type="entry name" value="Zona pellucida, ZP-N domain"/>
    <property type="match status" value="1"/>
</dbReference>
<dbReference type="Proteomes" id="UP000261640">
    <property type="component" value="Unplaced"/>
</dbReference>
<dbReference type="Gene3D" id="2.60.40.4100">
    <property type="entry name" value="Zona pellucida, ZP-C domain"/>
    <property type="match status" value="1"/>
</dbReference>
<accession>A0A3Q3LIK0</accession>
<organism evidence="4 5">
    <name type="scientific">Mastacembelus armatus</name>
    <name type="common">zig-zag eel</name>
    <dbReference type="NCBI Taxonomy" id="205130"/>
    <lineage>
        <taxon>Eukaryota</taxon>
        <taxon>Metazoa</taxon>
        <taxon>Chordata</taxon>
        <taxon>Craniata</taxon>
        <taxon>Vertebrata</taxon>
        <taxon>Euteleostomi</taxon>
        <taxon>Actinopterygii</taxon>
        <taxon>Neopterygii</taxon>
        <taxon>Teleostei</taxon>
        <taxon>Neoteleostei</taxon>
        <taxon>Acanthomorphata</taxon>
        <taxon>Anabantaria</taxon>
        <taxon>Synbranchiformes</taxon>
        <taxon>Mastacembelidae</taxon>
        <taxon>Mastacembelus</taxon>
    </lineage>
</organism>
<keyword evidence="1" id="KW-1015">Disulfide bond</keyword>
<evidence type="ECO:0000259" key="3">
    <source>
        <dbReference type="PROSITE" id="PS51034"/>
    </source>
</evidence>
<dbReference type="InterPro" id="IPR042235">
    <property type="entry name" value="ZP-C_dom"/>
</dbReference>
<dbReference type="InParanoid" id="A0A3Q3LIK0"/>
<evidence type="ECO:0000256" key="1">
    <source>
        <dbReference type="ARBA" id="ARBA00023157"/>
    </source>
</evidence>
<dbReference type="GeneTree" id="ENSGT01030000234567"/>
<reference evidence="4" key="2">
    <citation type="submission" date="2025-09" db="UniProtKB">
        <authorList>
            <consortium name="Ensembl"/>
        </authorList>
    </citation>
    <scope>IDENTIFICATION</scope>
</reference>
<reference evidence="4" key="1">
    <citation type="submission" date="2025-08" db="UniProtKB">
        <authorList>
            <consortium name="Ensembl"/>
        </authorList>
    </citation>
    <scope>IDENTIFICATION</scope>
</reference>
<evidence type="ECO:0000313" key="4">
    <source>
        <dbReference type="Ensembl" id="ENSMAMP00000013993.1"/>
    </source>
</evidence>
<dbReference type="PANTHER" id="PTHR11576">
    <property type="entry name" value="ZONA PELLUCIDA SPERM-BINDING PROTEIN 3"/>
    <property type="match status" value="1"/>
</dbReference>
<dbReference type="PANTHER" id="PTHR11576:SF26">
    <property type="entry name" value="ZONA PELLUCIDA GLYCOPROTEIN 3D TANDEM DUPLICATE 2"/>
    <property type="match status" value="1"/>
</dbReference>
<keyword evidence="2" id="KW-0732">Signal</keyword>
<protein>
    <submittedName>
        <fullName evidence="4">Zona pellucida glycoprotein 3c</fullName>
    </submittedName>
</protein>
<dbReference type="GO" id="GO:0035803">
    <property type="term" value="P:egg coat formation"/>
    <property type="evidence" value="ECO:0007669"/>
    <property type="project" value="TreeGrafter"/>
</dbReference>
<dbReference type="InterPro" id="IPR001507">
    <property type="entry name" value="ZP_dom"/>
</dbReference>
<dbReference type="Pfam" id="PF00100">
    <property type="entry name" value="Zona_pellucida"/>
    <property type="match status" value="1"/>
</dbReference>
<feature type="chain" id="PRO_5018703020" evidence="2">
    <location>
        <begin position="19"/>
        <end position="416"/>
    </location>
</feature>
<keyword evidence="5" id="KW-1185">Reference proteome</keyword>
<dbReference type="FunFam" id="2.60.40.4100:FF:000002">
    <property type="entry name" value="Zona pellucida sperm-binding protein 3"/>
    <property type="match status" value="1"/>
</dbReference>
<dbReference type="Ensembl" id="ENSMAMT00000014375.2">
    <property type="protein sequence ID" value="ENSMAMP00000013993.1"/>
    <property type="gene ID" value="ENSMAMG00000009483.2"/>
</dbReference>
<evidence type="ECO:0000313" key="5">
    <source>
        <dbReference type="Proteomes" id="UP000261640"/>
    </source>
</evidence>
<dbReference type="InterPro" id="IPR055355">
    <property type="entry name" value="ZP-C"/>
</dbReference>
<feature type="domain" description="ZP" evidence="3">
    <location>
        <begin position="130"/>
        <end position="382"/>
    </location>
</feature>
<evidence type="ECO:0000256" key="2">
    <source>
        <dbReference type="SAM" id="SignalP"/>
    </source>
</evidence>
<dbReference type="GO" id="GO:0007339">
    <property type="term" value="P:binding of sperm to zona pellucida"/>
    <property type="evidence" value="ECO:0007669"/>
    <property type="project" value="TreeGrafter"/>
</dbReference>
<feature type="signal peptide" evidence="2">
    <location>
        <begin position="1"/>
        <end position="18"/>
    </location>
</feature>
<dbReference type="GO" id="GO:0032190">
    <property type="term" value="F:acrosin binding"/>
    <property type="evidence" value="ECO:0007669"/>
    <property type="project" value="TreeGrafter"/>
</dbReference>
<dbReference type="GO" id="GO:2000344">
    <property type="term" value="P:positive regulation of acrosome reaction"/>
    <property type="evidence" value="ECO:0007669"/>
    <property type="project" value="TreeGrafter"/>
</dbReference>